<evidence type="ECO:0000313" key="1">
    <source>
        <dbReference type="EMBL" id="GAA6145850.1"/>
    </source>
</evidence>
<proteinExistence type="predicted"/>
<dbReference type="RefSeq" id="WP_353294958.1">
    <property type="nucleotide sequence ID" value="NZ_BAABWH010000005.1"/>
</dbReference>
<organism evidence="1 2">
    <name type="scientific">Thalassolituus maritimus</name>
    <dbReference type="NCBI Taxonomy" id="484498"/>
    <lineage>
        <taxon>Bacteria</taxon>
        <taxon>Pseudomonadati</taxon>
        <taxon>Pseudomonadota</taxon>
        <taxon>Gammaproteobacteria</taxon>
        <taxon>Oceanospirillales</taxon>
        <taxon>Oceanospirillaceae</taxon>
        <taxon>Thalassolituus</taxon>
    </lineage>
</organism>
<sequence length="152" mass="17584">MKLFNFMDDPDFNALKHQMGADKYGHFVEFDPEHQLTYGERDQLANGWADISPGQLRILPDRTLALKNSRVWVEGEGRIHLAGCEALHRLRDAPVIKASTRDPESELSICPDCLAELKYLGLDGRKSRRLSEQLDELFSMQRFREDYPFYPV</sequence>
<gene>
    <name evidence="1" type="ORF">NBRC116585_19680</name>
</gene>
<evidence type="ECO:0000313" key="2">
    <source>
        <dbReference type="Proteomes" id="UP001481413"/>
    </source>
</evidence>
<protein>
    <submittedName>
        <fullName evidence="1">Uncharacterized protein</fullName>
    </submittedName>
</protein>
<comment type="caution">
    <text evidence="1">The sequence shown here is derived from an EMBL/GenBank/DDBJ whole genome shotgun (WGS) entry which is preliminary data.</text>
</comment>
<dbReference type="EMBL" id="BAABWH010000005">
    <property type="protein sequence ID" value="GAA6145850.1"/>
    <property type="molecule type" value="Genomic_DNA"/>
</dbReference>
<reference evidence="1 2" key="1">
    <citation type="submission" date="2024-04" db="EMBL/GenBank/DDBJ databases">
        <title>Draft genome sequence of Thalassolituus maritimus NBRC 116585.</title>
        <authorList>
            <person name="Miyakawa T."/>
            <person name="Kusuya Y."/>
            <person name="Miura T."/>
        </authorList>
    </citation>
    <scope>NUCLEOTIDE SEQUENCE [LARGE SCALE GENOMIC DNA]</scope>
    <source>
        <strain evidence="1 2">5NW40-0001</strain>
    </source>
</reference>
<dbReference type="Proteomes" id="UP001481413">
    <property type="component" value="Unassembled WGS sequence"/>
</dbReference>
<name>A0ABQ0A0B9_9GAMM</name>
<keyword evidence="2" id="KW-1185">Reference proteome</keyword>
<accession>A0ABQ0A0B9</accession>